<organism evidence="2 3">
    <name type="scientific">Geothermobacter hydrogeniphilus</name>
    <dbReference type="NCBI Taxonomy" id="1969733"/>
    <lineage>
        <taxon>Bacteria</taxon>
        <taxon>Pseudomonadati</taxon>
        <taxon>Thermodesulfobacteriota</taxon>
        <taxon>Desulfuromonadia</taxon>
        <taxon>Desulfuromonadales</taxon>
        <taxon>Geothermobacteraceae</taxon>
        <taxon>Geothermobacter</taxon>
    </lineage>
</organism>
<keyword evidence="1" id="KW-0812">Transmembrane</keyword>
<gene>
    <name evidence="2" type="ORF">C2E25_07995</name>
</gene>
<evidence type="ECO:0000313" key="3">
    <source>
        <dbReference type="Proteomes" id="UP000236340"/>
    </source>
</evidence>
<evidence type="ECO:0000313" key="2">
    <source>
        <dbReference type="EMBL" id="PNU20355.1"/>
    </source>
</evidence>
<evidence type="ECO:0000256" key="1">
    <source>
        <dbReference type="SAM" id="Phobius"/>
    </source>
</evidence>
<keyword evidence="1" id="KW-0472">Membrane</keyword>
<comment type="caution">
    <text evidence="2">The sequence shown here is derived from an EMBL/GenBank/DDBJ whole genome shotgun (WGS) entry which is preliminary data.</text>
</comment>
<protein>
    <recommendedName>
        <fullName evidence="4">DUF3592 domain-containing protein</fullName>
    </recommendedName>
</protein>
<reference evidence="2 3" key="1">
    <citation type="journal article" date="2018" name="Genome Announc.">
        <title>Genome Sequence of Geothermobacter sp. HR-1 Iron Reducer from the Loihi Seamount.</title>
        <authorList>
            <person name="Smith H."/>
            <person name="Abuyen K."/>
            <person name="Tremblay J."/>
            <person name="Savalia P."/>
            <person name="Perez-Rodriguez I."/>
            <person name="Emerson D."/>
            <person name="Tully B."/>
            <person name="Amend J."/>
        </authorList>
    </citation>
    <scope>NUCLEOTIDE SEQUENCE [LARGE SCALE GENOMIC DNA]</scope>
    <source>
        <strain evidence="2 3">HR-1</strain>
    </source>
</reference>
<dbReference type="Proteomes" id="UP000236340">
    <property type="component" value="Unassembled WGS sequence"/>
</dbReference>
<evidence type="ECO:0008006" key="4">
    <source>
        <dbReference type="Google" id="ProtNLM"/>
    </source>
</evidence>
<keyword evidence="1" id="KW-1133">Transmembrane helix</keyword>
<accession>A0A2K2HAL2</accession>
<dbReference type="AlphaFoldDB" id="A0A2K2HAL2"/>
<feature type="transmembrane region" description="Helical" evidence="1">
    <location>
        <begin position="131"/>
        <end position="151"/>
    </location>
</feature>
<dbReference type="EMBL" id="PPFX01000014">
    <property type="protein sequence ID" value="PNU20355.1"/>
    <property type="molecule type" value="Genomic_DNA"/>
</dbReference>
<sequence length="152" mass="17608">MLIALFFLSIPVVYLAVRIYLILKDDLWDKTECKILKFDMVKKSYGSLSEGMENAHNIYIQILYSYVVNGKTYVSKRINLGLVDRQYSKIEVGHDPFIKYLKSNKCCVYYLKKFPKISVLEKKPYDSVSNLVLLLTYVSVLVVSYAIVVLIE</sequence>
<proteinExistence type="predicted"/>
<name>A0A2K2HAL2_9BACT</name>